<accession>A0ABR3XN11</accession>
<sequence length="89" mass="10467">MHSRKETRGRSNLVAIVRQRCMSQEYISFLSEFNCPRHFQSEVFLLLHFPKRHSLLRLSESNLTEAVSKRIHPICFLDSPFSFNASDIQ</sequence>
<evidence type="ECO:0008006" key="3">
    <source>
        <dbReference type="Google" id="ProtNLM"/>
    </source>
</evidence>
<dbReference type="Proteomes" id="UP001586593">
    <property type="component" value="Unassembled WGS sequence"/>
</dbReference>
<reference evidence="1 2" key="1">
    <citation type="journal article" date="2024" name="Commun. Biol.">
        <title>Comparative genomic analysis of thermophilic fungi reveals convergent evolutionary adaptations and gene losses.</title>
        <authorList>
            <person name="Steindorff A.S."/>
            <person name="Aguilar-Pontes M.V."/>
            <person name="Robinson A.J."/>
            <person name="Andreopoulos B."/>
            <person name="LaButti K."/>
            <person name="Kuo A."/>
            <person name="Mondo S."/>
            <person name="Riley R."/>
            <person name="Otillar R."/>
            <person name="Haridas S."/>
            <person name="Lipzen A."/>
            <person name="Grimwood J."/>
            <person name="Schmutz J."/>
            <person name="Clum A."/>
            <person name="Reid I.D."/>
            <person name="Moisan M.C."/>
            <person name="Butler G."/>
            <person name="Nguyen T.T.M."/>
            <person name="Dewar K."/>
            <person name="Conant G."/>
            <person name="Drula E."/>
            <person name="Henrissat B."/>
            <person name="Hansel C."/>
            <person name="Singer S."/>
            <person name="Hutchinson M.I."/>
            <person name="de Vries R.P."/>
            <person name="Natvig D.O."/>
            <person name="Powell A.J."/>
            <person name="Tsang A."/>
            <person name="Grigoriev I.V."/>
        </authorList>
    </citation>
    <scope>NUCLEOTIDE SEQUENCE [LARGE SCALE GENOMIC DNA]</scope>
    <source>
        <strain evidence="1 2">ATCC 24622</strain>
    </source>
</reference>
<proteinExistence type="predicted"/>
<gene>
    <name evidence="1" type="ORF">VTK73DRAFT_9035</name>
</gene>
<organism evidence="1 2">
    <name type="scientific">Phialemonium thermophilum</name>
    <dbReference type="NCBI Taxonomy" id="223376"/>
    <lineage>
        <taxon>Eukaryota</taxon>
        <taxon>Fungi</taxon>
        <taxon>Dikarya</taxon>
        <taxon>Ascomycota</taxon>
        <taxon>Pezizomycotina</taxon>
        <taxon>Sordariomycetes</taxon>
        <taxon>Sordariomycetidae</taxon>
        <taxon>Cephalothecales</taxon>
        <taxon>Cephalothecaceae</taxon>
        <taxon>Phialemonium</taxon>
    </lineage>
</organism>
<comment type="caution">
    <text evidence="1">The sequence shown here is derived from an EMBL/GenBank/DDBJ whole genome shotgun (WGS) entry which is preliminary data.</text>
</comment>
<evidence type="ECO:0000313" key="2">
    <source>
        <dbReference type="Proteomes" id="UP001586593"/>
    </source>
</evidence>
<name>A0ABR3XN11_9PEZI</name>
<evidence type="ECO:0000313" key="1">
    <source>
        <dbReference type="EMBL" id="KAL1876882.1"/>
    </source>
</evidence>
<dbReference type="EMBL" id="JAZHXJ010000071">
    <property type="protein sequence ID" value="KAL1876882.1"/>
    <property type="molecule type" value="Genomic_DNA"/>
</dbReference>
<protein>
    <recommendedName>
        <fullName evidence="3">Maturase K</fullName>
    </recommendedName>
</protein>
<keyword evidence="2" id="KW-1185">Reference proteome</keyword>